<feature type="domain" description="DUF6916" evidence="1">
    <location>
        <begin position="10"/>
        <end position="91"/>
    </location>
</feature>
<evidence type="ECO:0000313" key="3">
    <source>
        <dbReference type="Proteomes" id="UP000276128"/>
    </source>
</evidence>
<evidence type="ECO:0000313" key="2">
    <source>
        <dbReference type="EMBL" id="RTE08540.1"/>
    </source>
</evidence>
<reference evidence="2 3" key="1">
    <citation type="submission" date="2018-12" db="EMBL/GenBank/DDBJ databases">
        <title>Bacillus ochoae sp. nov., Paenibacillus whitsoniae sp. nov., Paenibacillus spiritus sp. nov. Isolated from the Mars Exploration Rover during spacecraft assembly.</title>
        <authorList>
            <person name="Seuylemezian A."/>
            <person name="Vaishampayan P."/>
        </authorList>
    </citation>
    <scope>NUCLEOTIDE SEQUENCE [LARGE SCALE GENOMIC DNA]</scope>
    <source>
        <strain evidence="2 3">MER 54</strain>
    </source>
</reference>
<accession>A0A430JBY9</accession>
<dbReference type="Pfam" id="PF21880">
    <property type="entry name" value="DUF6916"/>
    <property type="match status" value="1"/>
</dbReference>
<dbReference type="EMBL" id="RXHU01000049">
    <property type="protein sequence ID" value="RTE08540.1"/>
    <property type="molecule type" value="Genomic_DNA"/>
</dbReference>
<dbReference type="OrthoDB" id="2662782at2"/>
<keyword evidence="3" id="KW-1185">Reference proteome</keyword>
<name>A0A430JBY9_9BACL</name>
<organism evidence="2 3">
    <name type="scientific">Paenibacillus whitsoniae</name>
    <dbReference type="NCBI Taxonomy" id="2496558"/>
    <lineage>
        <taxon>Bacteria</taxon>
        <taxon>Bacillati</taxon>
        <taxon>Bacillota</taxon>
        <taxon>Bacilli</taxon>
        <taxon>Bacillales</taxon>
        <taxon>Paenibacillaceae</taxon>
        <taxon>Paenibacillus</taxon>
    </lineage>
</organism>
<evidence type="ECO:0000259" key="1">
    <source>
        <dbReference type="Pfam" id="PF21880"/>
    </source>
</evidence>
<comment type="caution">
    <text evidence="2">The sequence shown here is derived from an EMBL/GenBank/DDBJ whole genome shotgun (WGS) entry which is preliminary data.</text>
</comment>
<dbReference type="AlphaFoldDB" id="A0A430JBY9"/>
<gene>
    <name evidence="2" type="ORF">EJQ19_17055</name>
</gene>
<protein>
    <recommendedName>
        <fullName evidence="1">DUF6916 domain-containing protein</fullName>
    </recommendedName>
</protein>
<sequence>MNSYSEAVLLQESSFQLPTSLGEPLILKVKEVKDKGSNDMIEQFSLLLEGPLNVPIQQGLYELLHEKLGSVQWLLVPIARGTEGFVYEVVFNLLKSTQ</sequence>
<dbReference type="RefSeq" id="WP_126142439.1">
    <property type="nucleotide sequence ID" value="NZ_RXHU01000049.1"/>
</dbReference>
<dbReference type="Proteomes" id="UP000276128">
    <property type="component" value="Unassembled WGS sequence"/>
</dbReference>
<proteinExistence type="predicted"/>
<dbReference type="InterPro" id="IPR054209">
    <property type="entry name" value="DUF6916"/>
</dbReference>